<dbReference type="EMBL" id="DRNZ01000055">
    <property type="protein sequence ID" value="HHO57705.1"/>
    <property type="molecule type" value="Genomic_DNA"/>
</dbReference>
<dbReference type="PANTHER" id="PTHR34220">
    <property type="entry name" value="SENSOR HISTIDINE KINASE YPDA"/>
    <property type="match status" value="1"/>
</dbReference>
<dbReference type="InterPro" id="IPR050640">
    <property type="entry name" value="Bact_2-comp_sensor_kinase"/>
</dbReference>
<evidence type="ECO:0000259" key="2">
    <source>
        <dbReference type="SMART" id="SM00387"/>
    </source>
</evidence>
<dbReference type="AlphaFoldDB" id="A0A7C5SP04"/>
<dbReference type="Gene3D" id="3.30.565.10">
    <property type="entry name" value="Histidine kinase-like ATPase, C-terminal domain"/>
    <property type="match status" value="1"/>
</dbReference>
<feature type="transmembrane region" description="Helical" evidence="1">
    <location>
        <begin position="247"/>
        <end position="268"/>
    </location>
</feature>
<dbReference type="SUPFAM" id="SSF55874">
    <property type="entry name" value="ATPase domain of HSP90 chaperone/DNA topoisomerase II/histidine kinase"/>
    <property type="match status" value="1"/>
</dbReference>
<proteinExistence type="predicted"/>
<name>A0A7C5SP04_9DEIN</name>
<feature type="transmembrane region" description="Helical" evidence="1">
    <location>
        <begin position="187"/>
        <end position="207"/>
    </location>
</feature>
<keyword evidence="1" id="KW-0472">Membrane</keyword>
<dbReference type="GO" id="GO:0000155">
    <property type="term" value="F:phosphorelay sensor kinase activity"/>
    <property type="evidence" value="ECO:0007669"/>
    <property type="project" value="InterPro"/>
</dbReference>
<keyword evidence="1" id="KW-1133">Transmembrane helix</keyword>
<comment type="caution">
    <text evidence="3">The sequence shown here is derived from an EMBL/GenBank/DDBJ whole genome shotgun (WGS) entry which is preliminary data.</text>
</comment>
<protein>
    <recommendedName>
        <fullName evidence="2">Histidine kinase/HSP90-like ATPase domain-containing protein</fullName>
    </recommendedName>
</protein>
<organism evidence="3">
    <name type="scientific">Oceanithermus profundus</name>
    <dbReference type="NCBI Taxonomy" id="187137"/>
    <lineage>
        <taxon>Bacteria</taxon>
        <taxon>Thermotogati</taxon>
        <taxon>Deinococcota</taxon>
        <taxon>Deinococci</taxon>
        <taxon>Thermales</taxon>
        <taxon>Thermaceae</taxon>
        <taxon>Oceanithermus</taxon>
    </lineage>
</organism>
<dbReference type="Proteomes" id="UP000886105">
    <property type="component" value="Unassembled WGS sequence"/>
</dbReference>
<evidence type="ECO:0000256" key="1">
    <source>
        <dbReference type="SAM" id="Phobius"/>
    </source>
</evidence>
<keyword evidence="1" id="KW-0812">Transmembrane</keyword>
<feature type="transmembrane region" description="Helical" evidence="1">
    <location>
        <begin position="140"/>
        <end position="167"/>
    </location>
</feature>
<feature type="domain" description="Histidine kinase/HSP90-like ATPase" evidence="2">
    <location>
        <begin position="376"/>
        <end position="479"/>
    </location>
</feature>
<accession>A0A7C5SP04</accession>
<feature type="transmembrane region" description="Helical" evidence="1">
    <location>
        <begin position="27"/>
        <end position="46"/>
    </location>
</feature>
<dbReference type="InterPro" id="IPR010559">
    <property type="entry name" value="Sig_transdc_His_kin_internal"/>
</dbReference>
<reference evidence="3" key="1">
    <citation type="journal article" date="2020" name="mSystems">
        <title>Genome- and Community-Level Interaction Insights into Carbon Utilization and Element Cycling Functions of Hydrothermarchaeota in Hydrothermal Sediment.</title>
        <authorList>
            <person name="Zhou Z."/>
            <person name="Liu Y."/>
            <person name="Xu W."/>
            <person name="Pan J."/>
            <person name="Luo Z.H."/>
            <person name="Li M."/>
        </authorList>
    </citation>
    <scope>NUCLEOTIDE SEQUENCE [LARGE SCALE GENOMIC DNA]</scope>
    <source>
        <strain evidence="3">HyVt-523</strain>
    </source>
</reference>
<feature type="non-terminal residue" evidence="3">
    <location>
        <position position="1"/>
    </location>
</feature>
<evidence type="ECO:0000313" key="3">
    <source>
        <dbReference type="EMBL" id="HHO57705.1"/>
    </source>
</evidence>
<feature type="transmembrane region" description="Helical" evidence="1">
    <location>
        <begin position="214"/>
        <end position="235"/>
    </location>
</feature>
<sequence length="486" mass="52544">MSKGRVVTWVAPRGWVRAYAWLTSRSGAVFALGAATLAAWGYLGGLRRLFEHEPWSLRAFWPPGFDAYVLGLAVQEWTVPVGLVGLLTLWRPFRRTALGAGGARDRLGAALALAGVQLVYFTYLWALERREVGHLTQGELVAAFAGLLLGPGWGLVLGVLSGLGASALNLLTWPPEPTSWADIGRWYVLYTSHFAALIWLGLAAGLLRRALGGGVALWVLGGGGLVLAARFFTLLGEPVPAEGAGTLLPLGLAGAGLLGGLGLMLQALRLQEAERRAREGELALTQAELAALRAQINPHFLFNALNTIRYFVRTDPDQARTLLLKLSEVFQRVLRSGAFVPLADEIAYAEAYLALEQARLGERLRVEWSRPSGGLLETRVPALVLEPLVENAVVHGLAPKPGGGTLRILVERWGDELVLQVRDDGVGFDTSRLGKETTSIALANIDARMRMLYGEERGLRIESEPGRGTRVELRLPLPPGFAEGTR</sequence>
<dbReference type="SMART" id="SM00387">
    <property type="entry name" value="HATPase_c"/>
    <property type="match status" value="1"/>
</dbReference>
<dbReference type="InterPro" id="IPR003594">
    <property type="entry name" value="HATPase_dom"/>
</dbReference>
<dbReference type="PANTHER" id="PTHR34220:SF7">
    <property type="entry name" value="SENSOR HISTIDINE KINASE YPDA"/>
    <property type="match status" value="1"/>
</dbReference>
<dbReference type="InterPro" id="IPR036890">
    <property type="entry name" value="HATPase_C_sf"/>
</dbReference>
<feature type="transmembrane region" description="Helical" evidence="1">
    <location>
        <begin position="107"/>
        <end position="128"/>
    </location>
</feature>
<dbReference type="Pfam" id="PF02518">
    <property type="entry name" value="HATPase_c"/>
    <property type="match status" value="1"/>
</dbReference>
<dbReference type="GO" id="GO:0016020">
    <property type="term" value="C:membrane"/>
    <property type="evidence" value="ECO:0007669"/>
    <property type="project" value="InterPro"/>
</dbReference>
<gene>
    <name evidence="3" type="ORF">ENJ85_00870</name>
</gene>
<dbReference type="Pfam" id="PF06580">
    <property type="entry name" value="His_kinase"/>
    <property type="match status" value="1"/>
</dbReference>